<keyword evidence="3" id="KW-1185">Reference proteome</keyword>
<evidence type="ECO:0000313" key="2">
    <source>
        <dbReference type="EMBL" id="SMG51940.1"/>
    </source>
</evidence>
<feature type="signal peptide" evidence="1">
    <location>
        <begin position="1"/>
        <end position="19"/>
    </location>
</feature>
<evidence type="ECO:0000313" key="3">
    <source>
        <dbReference type="Proteomes" id="UP000193804"/>
    </source>
</evidence>
<feature type="chain" id="PRO_5012462841" description="Outer membrane protein beta-barrel domain-containing protein" evidence="1">
    <location>
        <begin position="20"/>
        <end position="194"/>
    </location>
</feature>
<organism evidence="2 3">
    <name type="scientific">Marivirga sericea</name>
    <dbReference type="NCBI Taxonomy" id="1028"/>
    <lineage>
        <taxon>Bacteria</taxon>
        <taxon>Pseudomonadati</taxon>
        <taxon>Bacteroidota</taxon>
        <taxon>Cytophagia</taxon>
        <taxon>Cytophagales</taxon>
        <taxon>Marivirgaceae</taxon>
        <taxon>Marivirga</taxon>
    </lineage>
</organism>
<proteinExistence type="predicted"/>
<dbReference type="RefSeq" id="WP_139828102.1">
    <property type="nucleotide sequence ID" value="NZ_FXAW01000010.1"/>
</dbReference>
<evidence type="ECO:0000256" key="1">
    <source>
        <dbReference type="SAM" id="SignalP"/>
    </source>
</evidence>
<dbReference type="EMBL" id="FXAW01000010">
    <property type="protein sequence ID" value="SMG51940.1"/>
    <property type="molecule type" value="Genomic_DNA"/>
</dbReference>
<reference evidence="3" key="1">
    <citation type="submission" date="2017-04" db="EMBL/GenBank/DDBJ databases">
        <authorList>
            <person name="Varghese N."/>
            <person name="Submissions S."/>
        </authorList>
    </citation>
    <scope>NUCLEOTIDE SEQUENCE [LARGE SCALE GENOMIC DNA]</scope>
    <source>
        <strain evidence="3">DSM 4125</strain>
    </source>
</reference>
<evidence type="ECO:0008006" key="4">
    <source>
        <dbReference type="Google" id="ProtNLM"/>
    </source>
</evidence>
<sequence length="194" mass="21608">MKRALLFLILISMSLDLSAQDGNYYDPEDRPRFYLGLGTGINTYTGIAGISGNYIIDKTLFAQAGVGISAWGIRTSFGLRYDQSYRHGFTWGINLVRSSGIEDIEVEFQTSSGSAQEVTMRFESLSTVNLKMGYNWWFGEYNTFTINLGYSFAFREQPWAIKDGSQLSPISEQVLQLISPGGLILGFGISFALK</sequence>
<keyword evidence="1" id="KW-0732">Signal</keyword>
<gene>
    <name evidence="2" type="ORF">SAMN05661096_03846</name>
</gene>
<name>A0A1X7LE15_9BACT</name>
<accession>A0A1X7LE15</accession>
<dbReference type="Proteomes" id="UP000193804">
    <property type="component" value="Unassembled WGS sequence"/>
</dbReference>
<dbReference type="AlphaFoldDB" id="A0A1X7LE15"/>
<dbReference type="OrthoDB" id="980104at2"/>
<protein>
    <recommendedName>
        <fullName evidence="4">Outer membrane protein beta-barrel domain-containing protein</fullName>
    </recommendedName>
</protein>